<evidence type="ECO:0000313" key="4">
    <source>
        <dbReference type="Proteomes" id="UP000028837"/>
    </source>
</evidence>
<proteinExistence type="inferred from homology"/>
<dbReference type="VEuPathDB" id="ToxoDB:TGDOM2_236920"/>
<name>A0A086JHZ6_TOXGO</name>
<sequence length="111" mass="12185">MAADSTKAGQEEVKQAASQQSTLLHASNGAEEQDTFDEPDDELEEFDEIGGGDGVVDTEVAQWDEDWDAAGWDDEDVNDDFCKRLQQELEAFKQRHPNAAKTQPQAKTAAA</sequence>
<evidence type="ECO:0000313" key="3">
    <source>
        <dbReference type="EMBL" id="KFG31764.1"/>
    </source>
</evidence>
<dbReference type="Proteomes" id="UP000028837">
    <property type="component" value="Unassembled WGS sequence"/>
</dbReference>
<feature type="region of interest" description="Disordered" evidence="2">
    <location>
        <begin position="92"/>
        <end position="111"/>
    </location>
</feature>
<dbReference type="OrthoDB" id="332651at2759"/>
<feature type="region of interest" description="Disordered" evidence="2">
    <location>
        <begin position="1"/>
        <end position="55"/>
    </location>
</feature>
<feature type="compositionally biased region" description="Acidic residues" evidence="2">
    <location>
        <begin position="31"/>
        <end position="50"/>
    </location>
</feature>
<dbReference type="SMART" id="SM01385">
    <property type="entry name" value="DSS1_SEM1"/>
    <property type="match status" value="1"/>
</dbReference>
<dbReference type="InterPro" id="IPR007834">
    <property type="entry name" value="DSS1_SEM1"/>
</dbReference>
<dbReference type="GO" id="GO:0008541">
    <property type="term" value="C:proteasome regulatory particle, lid subcomplex"/>
    <property type="evidence" value="ECO:0007669"/>
    <property type="project" value="InterPro"/>
</dbReference>
<organism evidence="3 4">
    <name type="scientific">Toxoplasma gondii GAB2-2007-GAL-DOM2</name>
    <dbReference type="NCBI Taxonomy" id="1130820"/>
    <lineage>
        <taxon>Eukaryota</taxon>
        <taxon>Sar</taxon>
        <taxon>Alveolata</taxon>
        <taxon>Apicomplexa</taxon>
        <taxon>Conoidasida</taxon>
        <taxon>Coccidia</taxon>
        <taxon>Eucoccidiorida</taxon>
        <taxon>Eimeriorina</taxon>
        <taxon>Sarcocystidae</taxon>
        <taxon>Toxoplasma</taxon>
    </lineage>
</organism>
<gene>
    <name evidence="3" type="ORF">TGDOM2_236920</name>
</gene>
<evidence type="ECO:0000256" key="1">
    <source>
        <dbReference type="ARBA" id="ARBA00034491"/>
    </source>
</evidence>
<protein>
    <submittedName>
        <fullName evidence="3">DSS1/SEM1 family protein</fullName>
    </submittedName>
</protein>
<accession>A0A086JHZ6</accession>
<evidence type="ECO:0000256" key="2">
    <source>
        <dbReference type="SAM" id="MobiDB-lite"/>
    </source>
</evidence>
<feature type="compositionally biased region" description="Low complexity" evidence="2">
    <location>
        <begin position="99"/>
        <end position="111"/>
    </location>
</feature>
<comment type="similarity">
    <text evidence="1">Belongs to the DSS1/SEM1 family.</text>
</comment>
<dbReference type="GO" id="GO:0006406">
    <property type="term" value="P:mRNA export from nucleus"/>
    <property type="evidence" value="ECO:0007669"/>
    <property type="project" value="InterPro"/>
</dbReference>
<dbReference type="AlphaFoldDB" id="A0A086JHZ6"/>
<feature type="compositionally biased region" description="Polar residues" evidence="2">
    <location>
        <begin position="16"/>
        <end position="25"/>
    </location>
</feature>
<dbReference type="GO" id="GO:0043248">
    <property type="term" value="P:proteasome assembly"/>
    <property type="evidence" value="ECO:0007669"/>
    <property type="project" value="InterPro"/>
</dbReference>
<reference evidence="3 4" key="1">
    <citation type="submission" date="2014-02" db="EMBL/GenBank/DDBJ databases">
        <authorList>
            <person name="Sibley D."/>
            <person name="Venepally P."/>
            <person name="Karamycheva S."/>
            <person name="Hadjithomas M."/>
            <person name="Khan A."/>
            <person name="Brunk B."/>
            <person name="Roos D."/>
            <person name="Caler E."/>
            <person name="Lorenzi H."/>
        </authorList>
    </citation>
    <scope>NUCLEOTIDE SEQUENCE [LARGE SCALE GENOMIC DNA]</scope>
    <source>
        <strain evidence="3 4">GAB2-2007-GAL-DOM2</strain>
    </source>
</reference>
<comment type="caution">
    <text evidence="3">The sequence shown here is derived from an EMBL/GenBank/DDBJ whole genome shotgun (WGS) entry which is preliminary data.</text>
</comment>
<dbReference type="EMBL" id="AHZU02001492">
    <property type="protein sequence ID" value="KFG31764.1"/>
    <property type="molecule type" value="Genomic_DNA"/>
</dbReference>